<gene>
    <name evidence="1" type="ORF">AUK05_02195</name>
</gene>
<dbReference type="Proteomes" id="UP000182344">
    <property type="component" value="Unassembled WGS sequence"/>
</dbReference>
<evidence type="ECO:0000313" key="1">
    <source>
        <dbReference type="EMBL" id="OIP87046.1"/>
    </source>
</evidence>
<reference evidence="1 2" key="1">
    <citation type="journal article" date="2016" name="Environ. Microbiol.">
        <title>Genomic resolution of a cold subsurface aquifer community provides metabolic insights for novel microbes adapted to high CO concentrations.</title>
        <authorList>
            <person name="Probst A.J."/>
            <person name="Castelle C.J."/>
            <person name="Singh A."/>
            <person name="Brown C.T."/>
            <person name="Anantharaman K."/>
            <person name="Sharon I."/>
            <person name="Hug L.A."/>
            <person name="Burstein D."/>
            <person name="Emerson J.B."/>
            <person name="Thomas B.C."/>
            <person name="Banfield J.F."/>
        </authorList>
    </citation>
    <scope>NUCLEOTIDE SEQUENCE [LARGE SCALE GENOMIC DNA]</scope>
    <source>
        <strain evidence="1">CG2_30_35_20</strain>
    </source>
</reference>
<accession>A0A1J5I3S7</accession>
<dbReference type="STRING" id="1805376.AUK05_02195"/>
<comment type="caution">
    <text evidence="1">The sequence shown here is derived from an EMBL/GenBank/DDBJ whole genome shotgun (WGS) entry which is preliminary data.</text>
</comment>
<name>A0A1J5I3S7_9BACT</name>
<sequence>MSNLIHATITIPEDIYTQARIVAAYNQTSFSQFVSNTLKNGINIQSASTTKDPFRLAGSLHLGVNRSIHRNEIYDDKLRKKMGY</sequence>
<proteinExistence type="predicted"/>
<dbReference type="EMBL" id="MNZO01000032">
    <property type="protein sequence ID" value="OIP87046.1"/>
    <property type="molecule type" value="Genomic_DNA"/>
</dbReference>
<protein>
    <submittedName>
        <fullName evidence="1">Uncharacterized protein</fullName>
    </submittedName>
</protein>
<organism evidence="1 2">
    <name type="scientific">Candidatus Shapirobacteria bacterium CG2_30_35_20</name>
    <dbReference type="NCBI Taxonomy" id="1805376"/>
    <lineage>
        <taxon>Bacteria</taxon>
        <taxon>Candidatus Shapironibacteriota</taxon>
    </lineage>
</organism>
<evidence type="ECO:0000313" key="2">
    <source>
        <dbReference type="Proteomes" id="UP000182344"/>
    </source>
</evidence>
<dbReference type="AlphaFoldDB" id="A0A1J5I3S7"/>